<reference evidence="2 3" key="1">
    <citation type="submission" date="2018-05" db="EMBL/GenBank/DDBJ databases">
        <title>The Hungate 1000. A catalogue of reference genomes from the rumen microbiome.</title>
        <authorList>
            <person name="Kelly W."/>
        </authorList>
    </citation>
    <scope>NUCLEOTIDE SEQUENCE [LARGE SCALE GENOMIC DNA]</scope>
    <source>
        <strain evidence="2 3">SAb67</strain>
    </source>
</reference>
<evidence type="ECO:0000313" key="2">
    <source>
        <dbReference type="EMBL" id="PWJ15316.1"/>
    </source>
</evidence>
<protein>
    <submittedName>
        <fullName evidence="2">Uncharacterized protein</fullName>
    </submittedName>
</protein>
<comment type="caution">
    <text evidence="2">The sequence shown here is derived from an EMBL/GenBank/DDBJ whole genome shotgun (WGS) entry which is preliminary data.</text>
</comment>
<accession>A0A315Y3R9</accession>
<dbReference type="OrthoDB" id="1859963at2"/>
<dbReference type="AlphaFoldDB" id="A0A315Y3R9"/>
<dbReference type="Proteomes" id="UP000245720">
    <property type="component" value="Unassembled WGS sequence"/>
</dbReference>
<organism evidence="2 3">
    <name type="scientific">Ruminococcus flavefaciens</name>
    <dbReference type="NCBI Taxonomy" id="1265"/>
    <lineage>
        <taxon>Bacteria</taxon>
        <taxon>Bacillati</taxon>
        <taxon>Bacillota</taxon>
        <taxon>Clostridia</taxon>
        <taxon>Eubacteriales</taxon>
        <taxon>Oscillospiraceae</taxon>
        <taxon>Ruminococcus</taxon>
    </lineage>
</organism>
<proteinExistence type="predicted"/>
<evidence type="ECO:0000313" key="3">
    <source>
        <dbReference type="Proteomes" id="UP000245720"/>
    </source>
</evidence>
<keyword evidence="1" id="KW-0812">Transmembrane</keyword>
<name>A0A315Y3R9_RUMFL</name>
<dbReference type="RefSeq" id="WP_109725120.1">
    <property type="nucleotide sequence ID" value="NZ_QGDI01000001.1"/>
</dbReference>
<keyword evidence="1" id="KW-1133">Transmembrane helix</keyword>
<sequence length="85" mass="9580">MLKGVNKRIVEINDPESIYFERAVFYLRPNITVVPDMVSHLEAERLYTKASGSSQEGRSRKVSRKKLLIIGAAAAAVLLMLMKIF</sequence>
<dbReference type="EMBL" id="QGDI01000001">
    <property type="protein sequence ID" value="PWJ15316.1"/>
    <property type="molecule type" value="Genomic_DNA"/>
</dbReference>
<evidence type="ECO:0000256" key="1">
    <source>
        <dbReference type="SAM" id="Phobius"/>
    </source>
</evidence>
<gene>
    <name evidence="2" type="ORF">IE37_00210</name>
</gene>
<keyword evidence="1" id="KW-0472">Membrane</keyword>
<feature type="transmembrane region" description="Helical" evidence="1">
    <location>
        <begin position="67"/>
        <end position="84"/>
    </location>
</feature>